<dbReference type="InterPro" id="IPR010291">
    <property type="entry name" value="Ion_channel_UNC-93"/>
</dbReference>
<proteinExistence type="inferred from homology"/>
<feature type="transmembrane region" description="Helical" evidence="7">
    <location>
        <begin position="336"/>
        <end position="357"/>
    </location>
</feature>
<comment type="caution">
    <text evidence="8">The sequence shown here is derived from an EMBL/GenBank/DDBJ whole genome shotgun (WGS) entry which is preliminary data.</text>
</comment>
<evidence type="ECO:0000256" key="4">
    <source>
        <dbReference type="ARBA" id="ARBA00022989"/>
    </source>
</evidence>
<evidence type="ECO:0000256" key="2">
    <source>
        <dbReference type="ARBA" id="ARBA00009172"/>
    </source>
</evidence>
<feature type="transmembrane region" description="Helical" evidence="7">
    <location>
        <begin position="163"/>
        <end position="182"/>
    </location>
</feature>
<organism evidence="8 9">
    <name type="scientific">Eleusine coracana subsp. coracana</name>
    <dbReference type="NCBI Taxonomy" id="191504"/>
    <lineage>
        <taxon>Eukaryota</taxon>
        <taxon>Viridiplantae</taxon>
        <taxon>Streptophyta</taxon>
        <taxon>Embryophyta</taxon>
        <taxon>Tracheophyta</taxon>
        <taxon>Spermatophyta</taxon>
        <taxon>Magnoliopsida</taxon>
        <taxon>Liliopsida</taxon>
        <taxon>Poales</taxon>
        <taxon>Poaceae</taxon>
        <taxon>PACMAD clade</taxon>
        <taxon>Chloridoideae</taxon>
        <taxon>Cynodonteae</taxon>
        <taxon>Eleusininae</taxon>
        <taxon>Eleusine</taxon>
    </lineage>
</organism>
<evidence type="ECO:0000256" key="1">
    <source>
        <dbReference type="ARBA" id="ARBA00004141"/>
    </source>
</evidence>
<dbReference type="InterPro" id="IPR051951">
    <property type="entry name" value="UNC-93_regulatory"/>
</dbReference>
<dbReference type="SUPFAM" id="SSF103473">
    <property type="entry name" value="MFS general substrate transporter"/>
    <property type="match status" value="1"/>
</dbReference>
<keyword evidence="3 7" id="KW-0812">Transmembrane</keyword>
<protein>
    <recommendedName>
        <fullName evidence="10">UNC93-like protein 3</fullName>
    </recommendedName>
</protein>
<evidence type="ECO:0000256" key="5">
    <source>
        <dbReference type="ARBA" id="ARBA00023136"/>
    </source>
</evidence>
<dbReference type="InterPro" id="IPR036259">
    <property type="entry name" value="MFS_trans_sf"/>
</dbReference>
<accession>A0AAV5FKG4</accession>
<dbReference type="PANTHER" id="PTHR19444:SF13">
    <property type="entry name" value="PROTEIN UNC-93 HOMOLOG A"/>
    <property type="match status" value="1"/>
</dbReference>
<feature type="transmembrane region" description="Helical" evidence="7">
    <location>
        <begin position="494"/>
        <end position="515"/>
    </location>
</feature>
<keyword evidence="9" id="KW-1185">Reference proteome</keyword>
<dbReference type="PANTHER" id="PTHR19444">
    <property type="entry name" value="UNC-93 RELATED"/>
    <property type="match status" value="1"/>
</dbReference>
<gene>
    <name evidence="8" type="primary">gb23978</name>
    <name evidence="8" type="ORF">PR202_gb23978</name>
</gene>
<comment type="similarity">
    <text evidence="2">Belongs to the unc-93 family.</text>
</comment>
<name>A0AAV5FKG4_ELECO</name>
<keyword evidence="4 7" id="KW-1133">Transmembrane helix</keyword>
<feature type="transmembrane region" description="Helical" evidence="7">
    <location>
        <begin position="285"/>
        <end position="304"/>
    </location>
</feature>
<feature type="transmembrane region" description="Helical" evidence="7">
    <location>
        <begin position="363"/>
        <end position="389"/>
    </location>
</feature>
<dbReference type="AlphaFoldDB" id="A0AAV5FKG4"/>
<feature type="region of interest" description="Disordered" evidence="6">
    <location>
        <begin position="49"/>
        <end position="85"/>
    </location>
</feature>
<dbReference type="EMBL" id="BQKI01000088">
    <property type="protein sequence ID" value="GJN35228.1"/>
    <property type="molecule type" value="Genomic_DNA"/>
</dbReference>
<evidence type="ECO:0008006" key="10">
    <source>
        <dbReference type="Google" id="ProtNLM"/>
    </source>
</evidence>
<keyword evidence="5 7" id="KW-0472">Membrane</keyword>
<evidence type="ECO:0000256" key="3">
    <source>
        <dbReference type="ARBA" id="ARBA00022692"/>
    </source>
</evidence>
<feature type="transmembrane region" description="Helical" evidence="7">
    <location>
        <begin position="470"/>
        <end position="488"/>
    </location>
</feature>
<evidence type="ECO:0000256" key="7">
    <source>
        <dbReference type="SAM" id="Phobius"/>
    </source>
</evidence>
<evidence type="ECO:0000256" key="6">
    <source>
        <dbReference type="SAM" id="MobiDB-lite"/>
    </source>
</evidence>
<reference evidence="8" key="2">
    <citation type="submission" date="2021-12" db="EMBL/GenBank/DDBJ databases">
        <title>Resequencing data analysis of finger millet.</title>
        <authorList>
            <person name="Hatakeyama M."/>
            <person name="Aluri S."/>
            <person name="Balachadran M.T."/>
            <person name="Sivarajan S.R."/>
            <person name="Poveda L."/>
            <person name="Shimizu-Inatsugi R."/>
            <person name="Schlapbach R."/>
            <person name="Sreeman S.M."/>
            <person name="Shimizu K.K."/>
        </authorList>
    </citation>
    <scope>NUCLEOTIDE SEQUENCE</scope>
</reference>
<reference evidence="8" key="1">
    <citation type="journal article" date="2018" name="DNA Res.">
        <title>Multiple hybrid de novo genome assembly of finger millet, an orphan allotetraploid crop.</title>
        <authorList>
            <person name="Hatakeyama M."/>
            <person name="Aluri S."/>
            <person name="Balachadran M.T."/>
            <person name="Sivarajan S.R."/>
            <person name="Patrignani A."/>
            <person name="Gruter S."/>
            <person name="Poveda L."/>
            <person name="Shimizu-Inatsugi R."/>
            <person name="Baeten J."/>
            <person name="Francoijs K.J."/>
            <person name="Nataraja K.N."/>
            <person name="Reddy Y.A.N."/>
            <person name="Phadnis S."/>
            <person name="Ravikumar R.L."/>
            <person name="Schlapbach R."/>
            <person name="Sreeman S.M."/>
            <person name="Shimizu K.K."/>
        </authorList>
    </citation>
    <scope>NUCLEOTIDE SEQUENCE</scope>
</reference>
<feature type="transmembrane region" description="Helical" evidence="7">
    <location>
        <begin position="431"/>
        <end position="458"/>
    </location>
</feature>
<comment type="subcellular location">
    <subcellularLocation>
        <location evidence="1">Membrane</location>
        <topology evidence="1">Multi-pass membrane protein</topology>
    </subcellularLocation>
</comment>
<feature type="transmembrane region" description="Helical" evidence="7">
    <location>
        <begin position="401"/>
        <end position="419"/>
    </location>
</feature>
<sequence length="523" mass="55790">MRAPLLPPRPLRSFAGQLPPPASILFSIRAPTFYGHVYKKLLEPALSRSLPSRTATPRPRSHGRPPRRGVAIRPAPPPAASRELEPAARPLGGVLVFGRHSAADATSLAAFLSSSPPLSPPRISRAVSTPYAPTPFLPPPPSDFVVLTLHGARSRSALQDGDLGTVSLGILYTSFTLFSVVASPVVTRMGTKRALVVGTSGYLLFILANLVPTWYTMVPASLYLGFTASIIWVGQGTYLTSAALSHAREHNLPEGHWKFDFTCFTKKRKVLTSLQDGGSVTGKNLLFVVFLGCMIVGIVLMCLLSKRDEKGDNAPTHSSFGAMLKYIVAPLKDRRMLLIIPLIAYSGLQQAFVWAVFTKSIVTPVLGISGVGGAMAIYGASDVVCSLVAGRLTSGLHSATSIVSVGAIVQAIVLFWLLLFHSPMDGVLGAAIPLFIGALWGVGDGVLNTQLSALLGLLFEDVKEAAFAQLKVWQSGAIAVIFFLSPTITLQAMLILMTTALFISFASFLFLTLVVEKSSTVRS</sequence>
<evidence type="ECO:0000313" key="8">
    <source>
        <dbReference type="EMBL" id="GJN35228.1"/>
    </source>
</evidence>
<feature type="transmembrane region" description="Helical" evidence="7">
    <location>
        <begin position="194"/>
        <end position="215"/>
    </location>
</feature>
<dbReference type="GO" id="GO:0016020">
    <property type="term" value="C:membrane"/>
    <property type="evidence" value="ECO:0007669"/>
    <property type="project" value="UniProtKB-SubCell"/>
</dbReference>
<evidence type="ECO:0000313" key="9">
    <source>
        <dbReference type="Proteomes" id="UP001054889"/>
    </source>
</evidence>
<dbReference type="Proteomes" id="UP001054889">
    <property type="component" value="Unassembled WGS sequence"/>
</dbReference>
<dbReference type="Pfam" id="PF05978">
    <property type="entry name" value="UNC-93"/>
    <property type="match status" value="1"/>
</dbReference>